<name>A0A9X1NHM4_9ACTN</name>
<keyword evidence="4" id="KW-1185">Reference proteome</keyword>
<evidence type="ECO:0000259" key="2">
    <source>
        <dbReference type="Pfam" id="PF00582"/>
    </source>
</evidence>
<dbReference type="PANTHER" id="PTHR46268:SF15">
    <property type="entry name" value="UNIVERSAL STRESS PROTEIN HP_0031"/>
    <property type="match status" value="1"/>
</dbReference>
<dbReference type="EMBL" id="JAJOMB010000015">
    <property type="protein sequence ID" value="MCD5314175.1"/>
    <property type="molecule type" value="Genomic_DNA"/>
</dbReference>
<dbReference type="InterPro" id="IPR006016">
    <property type="entry name" value="UspA"/>
</dbReference>
<gene>
    <name evidence="3" type="ORF">LR394_25010</name>
</gene>
<evidence type="ECO:0000256" key="1">
    <source>
        <dbReference type="ARBA" id="ARBA00008791"/>
    </source>
</evidence>
<dbReference type="InterPro" id="IPR006015">
    <property type="entry name" value="Universal_stress_UspA"/>
</dbReference>
<proteinExistence type="inferred from homology"/>
<feature type="domain" description="UspA" evidence="2">
    <location>
        <begin position="2"/>
        <end position="133"/>
    </location>
</feature>
<dbReference type="PANTHER" id="PTHR46268">
    <property type="entry name" value="STRESS RESPONSE PROTEIN NHAX"/>
    <property type="match status" value="1"/>
</dbReference>
<organism evidence="3 4">
    <name type="scientific">Kineosporia babensis</name>
    <dbReference type="NCBI Taxonomy" id="499548"/>
    <lineage>
        <taxon>Bacteria</taxon>
        <taxon>Bacillati</taxon>
        <taxon>Actinomycetota</taxon>
        <taxon>Actinomycetes</taxon>
        <taxon>Kineosporiales</taxon>
        <taxon>Kineosporiaceae</taxon>
        <taxon>Kineosporia</taxon>
    </lineage>
</organism>
<comment type="similarity">
    <text evidence="1">Belongs to the universal stress protein A family.</text>
</comment>
<dbReference type="CDD" id="cd00293">
    <property type="entry name" value="USP-like"/>
    <property type="match status" value="1"/>
</dbReference>
<sequence>MPVLVGFVPTTEGRAALRRAVEECRLRRTRLIVVSSEQTPAENYGARRPALEASEAEVRSICAELGLTEPELEIRWIRDAYEPADDVLAVAEETDAELIVIGLRRRTGVGKRILGGSAQRILLDSSCPVLAVKIDQRAPLDDSGHDGEVFTLSVSSVDEHQSIR</sequence>
<reference evidence="3" key="1">
    <citation type="submission" date="2021-11" db="EMBL/GenBank/DDBJ databases">
        <title>Streptomyces corallinus and Kineosporia corallina sp. nov., two new coral-derived marine actinobacteria.</title>
        <authorList>
            <person name="Buangrab K."/>
            <person name="Sutthacheep M."/>
            <person name="Yeemin T."/>
            <person name="Harunari E."/>
            <person name="Igarashi Y."/>
            <person name="Sripreechasak P."/>
            <person name="Kanchanasin P."/>
            <person name="Tanasupawat S."/>
            <person name="Phongsopitanun W."/>
        </authorList>
    </citation>
    <scope>NUCLEOTIDE SEQUENCE</scope>
    <source>
        <strain evidence="3">JCM 31032</strain>
    </source>
</reference>
<dbReference type="RefSeq" id="WP_231446475.1">
    <property type="nucleotide sequence ID" value="NZ_JAJOMB010000015.1"/>
</dbReference>
<protein>
    <submittedName>
        <fullName evidence="3">Universal stress protein</fullName>
    </submittedName>
</protein>
<evidence type="ECO:0000313" key="4">
    <source>
        <dbReference type="Proteomes" id="UP001138997"/>
    </source>
</evidence>
<evidence type="ECO:0000313" key="3">
    <source>
        <dbReference type="EMBL" id="MCD5314175.1"/>
    </source>
</evidence>
<dbReference type="SUPFAM" id="SSF52402">
    <property type="entry name" value="Adenine nucleotide alpha hydrolases-like"/>
    <property type="match status" value="1"/>
</dbReference>
<dbReference type="InterPro" id="IPR014729">
    <property type="entry name" value="Rossmann-like_a/b/a_fold"/>
</dbReference>
<dbReference type="Pfam" id="PF00582">
    <property type="entry name" value="Usp"/>
    <property type="match status" value="1"/>
</dbReference>
<comment type="caution">
    <text evidence="3">The sequence shown here is derived from an EMBL/GenBank/DDBJ whole genome shotgun (WGS) entry which is preliminary data.</text>
</comment>
<dbReference type="Proteomes" id="UP001138997">
    <property type="component" value="Unassembled WGS sequence"/>
</dbReference>
<dbReference type="Gene3D" id="3.40.50.620">
    <property type="entry name" value="HUPs"/>
    <property type="match status" value="1"/>
</dbReference>
<dbReference type="PRINTS" id="PR01438">
    <property type="entry name" value="UNVRSLSTRESS"/>
</dbReference>
<dbReference type="AlphaFoldDB" id="A0A9X1NHM4"/>
<accession>A0A9X1NHM4</accession>